<keyword evidence="4" id="KW-0808">Transferase</keyword>
<dbReference type="GO" id="GO:0003676">
    <property type="term" value="F:nucleic acid binding"/>
    <property type="evidence" value="ECO:0007669"/>
    <property type="project" value="InterPro"/>
</dbReference>
<dbReference type="EC" id="2.1.1.72" evidence="2"/>
<dbReference type="Pfam" id="PF07669">
    <property type="entry name" value="Eco57I"/>
    <property type="match status" value="1"/>
</dbReference>
<name>A0A1V1NZ02_9BACT</name>
<dbReference type="PRINTS" id="PR00507">
    <property type="entry name" value="N12N6MTFRASE"/>
</dbReference>
<evidence type="ECO:0000313" key="9">
    <source>
        <dbReference type="Proteomes" id="UP000189670"/>
    </source>
</evidence>
<feature type="domain" description="Type II methyltransferase M.TaqI-like" evidence="7">
    <location>
        <begin position="60"/>
        <end position="171"/>
    </location>
</feature>
<dbReference type="InterPro" id="IPR011639">
    <property type="entry name" value="MethylTrfase_TaqI-like_dom"/>
</dbReference>
<dbReference type="Proteomes" id="UP000189670">
    <property type="component" value="Unassembled WGS sequence"/>
</dbReference>
<comment type="similarity">
    <text evidence="1">Belongs to the N(4)/N(6)-methyltransferase family.</text>
</comment>
<dbReference type="PANTHER" id="PTHR33841:SF5">
    <property type="entry name" value="DNA METHYLASE (MODIFICATION METHYLASE) (METHYLTRANSFERASE)-RELATED"/>
    <property type="match status" value="1"/>
</dbReference>
<evidence type="ECO:0000256" key="5">
    <source>
        <dbReference type="ARBA" id="ARBA00022691"/>
    </source>
</evidence>
<dbReference type="AlphaFoldDB" id="A0A1V1NZ02"/>
<gene>
    <name evidence="8" type="ORF">OMM_04968</name>
</gene>
<keyword evidence="5" id="KW-0949">S-adenosyl-L-methionine</keyword>
<proteinExistence type="inferred from homology"/>
<keyword evidence="3" id="KW-0489">Methyltransferase</keyword>
<dbReference type="Gene3D" id="3.40.50.150">
    <property type="entry name" value="Vaccinia Virus protein VP39"/>
    <property type="match status" value="1"/>
</dbReference>
<reference evidence="9" key="1">
    <citation type="submission" date="2012-11" db="EMBL/GenBank/DDBJ databases">
        <authorList>
            <person name="Lucero-Rivera Y.E."/>
            <person name="Tovar-Ramirez D."/>
        </authorList>
    </citation>
    <scope>NUCLEOTIDE SEQUENCE [LARGE SCALE GENOMIC DNA]</scope>
    <source>
        <strain evidence="9">Araruama</strain>
    </source>
</reference>
<comment type="catalytic activity">
    <reaction evidence="6">
        <text>a 2'-deoxyadenosine in DNA + S-adenosyl-L-methionine = an N(6)-methyl-2'-deoxyadenosine in DNA + S-adenosyl-L-homocysteine + H(+)</text>
        <dbReference type="Rhea" id="RHEA:15197"/>
        <dbReference type="Rhea" id="RHEA-COMP:12418"/>
        <dbReference type="Rhea" id="RHEA-COMP:12419"/>
        <dbReference type="ChEBI" id="CHEBI:15378"/>
        <dbReference type="ChEBI" id="CHEBI:57856"/>
        <dbReference type="ChEBI" id="CHEBI:59789"/>
        <dbReference type="ChEBI" id="CHEBI:90615"/>
        <dbReference type="ChEBI" id="CHEBI:90616"/>
        <dbReference type="EC" id="2.1.1.72"/>
    </reaction>
</comment>
<dbReference type="PANTHER" id="PTHR33841">
    <property type="entry name" value="DNA METHYLTRANSFERASE YEEA-RELATED"/>
    <property type="match status" value="1"/>
</dbReference>
<dbReference type="PROSITE" id="PS00092">
    <property type="entry name" value="N6_MTASE"/>
    <property type="match status" value="1"/>
</dbReference>
<dbReference type="GO" id="GO:0009007">
    <property type="term" value="F:site-specific DNA-methyltransferase (adenine-specific) activity"/>
    <property type="evidence" value="ECO:0007669"/>
    <property type="project" value="UniProtKB-EC"/>
</dbReference>
<organism evidence="8 9">
    <name type="scientific">Candidatus Magnetoglobus multicellularis str. Araruama</name>
    <dbReference type="NCBI Taxonomy" id="890399"/>
    <lineage>
        <taxon>Bacteria</taxon>
        <taxon>Pseudomonadati</taxon>
        <taxon>Thermodesulfobacteriota</taxon>
        <taxon>Desulfobacteria</taxon>
        <taxon>Desulfobacterales</taxon>
        <taxon>Desulfobacteraceae</taxon>
        <taxon>Candidatus Magnetoglobus</taxon>
    </lineage>
</organism>
<dbReference type="InterPro" id="IPR002052">
    <property type="entry name" value="DNA_methylase_N6_adenine_CS"/>
</dbReference>
<evidence type="ECO:0000313" key="8">
    <source>
        <dbReference type="EMBL" id="ETR67755.1"/>
    </source>
</evidence>
<dbReference type="GO" id="GO:0032259">
    <property type="term" value="P:methylation"/>
    <property type="evidence" value="ECO:0007669"/>
    <property type="project" value="UniProtKB-KW"/>
</dbReference>
<evidence type="ECO:0000256" key="3">
    <source>
        <dbReference type="ARBA" id="ARBA00022603"/>
    </source>
</evidence>
<evidence type="ECO:0000256" key="1">
    <source>
        <dbReference type="ARBA" id="ARBA00006594"/>
    </source>
</evidence>
<comment type="caution">
    <text evidence="8">The sequence shown here is derived from an EMBL/GenBank/DDBJ whole genome shotgun (WGS) entry which is preliminary data.</text>
</comment>
<dbReference type="InterPro" id="IPR050953">
    <property type="entry name" value="N4_N6_ade-DNA_methylase"/>
</dbReference>
<accession>A0A1V1NZ02</accession>
<protein>
    <recommendedName>
        <fullName evidence="2">site-specific DNA-methyltransferase (adenine-specific)</fullName>
        <ecNumber evidence="2">2.1.1.72</ecNumber>
    </recommendedName>
</protein>
<evidence type="ECO:0000256" key="4">
    <source>
        <dbReference type="ARBA" id="ARBA00022679"/>
    </source>
</evidence>
<evidence type="ECO:0000259" key="7">
    <source>
        <dbReference type="Pfam" id="PF07669"/>
    </source>
</evidence>
<evidence type="ECO:0000256" key="2">
    <source>
        <dbReference type="ARBA" id="ARBA00011900"/>
    </source>
</evidence>
<dbReference type="EMBL" id="ATBP01001230">
    <property type="protein sequence ID" value="ETR67755.1"/>
    <property type="molecule type" value="Genomic_DNA"/>
</dbReference>
<dbReference type="GO" id="GO:0006304">
    <property type="term" value="P:DNA modification"/>
    <property type="evidence" value="ECO:0007669"/>
    <property type="project" value="InterPro"/>
</dbReference>
<dbReference type="SUPFAM" id="SSF53335">
    <property type="entry name" value="S-adenosyl-L-methionine-dependent methyltransferases"/>
    <property type="match status" value="1"/>
</dbReference>
<evidence type="ECO:0000256" key="6">
    <source>
        <dbReference type="ARBA" id="ARBA00047942"/>
    </source>
</evidence>
<dbReference type="InterPro" id="IPR029063">
    <property type="entry name" value="SAM-dependent_MTases_sf"/>
</dbReference>
<sequence>MSNRKKIKFFDPAIGTGSFYSALLANFPKERIQRAEGYEVDHHYGNPSIEFWKDFDLKIKLTDFTLENPNKENLSNLIICNPPYVRHHHLNSKMKEQLRYLSRRVTGIDLNGLTGLYGYFLLISHMWMEEGGIAGWLIPSEFMDVNYGNQIKQYLLDKVKLLHIHRFDPDEVQFNDALVSSTVVWLKKIKPPKSYEVEFSFGGTLNNPKISKDISTKILRKEPKWTRFPMREERQFSKEPKLSDFFL</sequence>